<sequence>MKDCKGLDKLWVVLSNLAIELANKNILVPEEVFERLRITKALISYYLLDEHVGLEKLRDVERELNYIQSKLFPLCDEELLRKYLDLMEKALRSELNIEFPLDKSEFNPEVKKVGEVECIRIKVNSYIDIDRLKDLSEWYGVIFNHSSEDNYKITIEGSLDRVKKAVKDFSIIWKLG</sequence>
<dbReference type="InterPro" id="IPR056731">
    <property type="entry name" value="DUF2096_N"/>
</dbReference>
<proteinExistence type="predicted"/>
<evidence type="ECO:0000313" key="3">
    <source>
        <dbReference type="EMBL" id="ADG13840.1"/>
    </source>
</evidence>
<dbReference type="Proteomes" id="UP000002061">
    <property type="component" value="Chromosome"/>
</dbReference>
<evidence type="ECO:0000313" key="4">
    <source>
        <dbReference type="Proteomes" id="UP000002061"/>
    </source>
</evidence>
<keyword evidence="4" id="KW-1185">Reference proteome</keyword>
<name>D5VTD7_METIM</name>
<dbReference type="EMBL" id="CP002009">
    <property type="protein sequence ID" value="ADG13840.1"/>
    <property type="molecule type" value="Genomic_DNA"/>
</dbReference>
<accession>D5VTD7</accession>
<protein>
    <submittedName>
        <fullName evidence="3">Uncharacterized conserved protein UCP037052</fullName>
    </submittedName>
</protein>
<dbReference type="GeneID" id="9132206"/>
<dbReference type="HOGENOM" id="CLU_1529229_0_0_2"/>
<dbReference type="Pfam" id="PF23100">
    <property type="entry name" value="DUF2096_N"/>
    <property type="match status" value="1"/>
</dbReference>
<organism evidence="3 4">
    <name type="scientific">Methanocaldococcus infernus (strain DSM 11812 / JCM 15783 / ME)</name>
    <dbReference type="NCBI Taxonomy" id="573063"/>
    <lineage>
        <taxon>Archaea</taxon>
        <taxon>Methanobacteriati</taxon>
        <taxon>Methanobacteriota</taxon>
        <taxon>Methanomada group</taxon>
        <taxon>Methanococci</taxon>
        <taxon>Methanococcales</taxon>
        <taxon>Methanocaldococcaceae</taxon>
        <taxon>Methanocaldococcus</taxon>
    </lineage>
</organism>
<feature type="domain" description="DUF2096" evidence="2">
    <location>
        <begin position="7"/>
        <end position="96"/>
    </location>
</feature>
<dbReference type="STRING" id="573063.Metin_1187"/>
<dbReference type="eggNOG" id="arCOG04906">
    <property type="taxonomic scope" value="Archaea"/>
</dbReference>
<feature type="domain" description="DUF2096" evidence="1">
    <location>
        <begin position="116"/>
        <end position="174"/>
    </location>
</feature>
<dbReference type="InterPro" id="IPR017098">
    <property type="entry name" value="UCP037052"/>
</dbReference>
<dbReference type="Pfam" id="PF09869">
    <property type="entry name" value="KH_DUF2096_C"/>
    <property type="match status" value="1"/>
</dbReference>
<dbReference type="OrthoDB" id="59960at2157"/>
<dbReference type="InterPro" id="IPR056730">
    <property type="entry name" value="DUF2096_C"/>
</dbReference>
<gene>
    <name evidence="3" type="ordered locus">Metin_1187</name>
</gene>
<dbReference type="AlphaFoldDB" id="D5VTD7"/>
<dbReference type="KEGG" id="mif:Metin_1187"/>
<evidence type="ECO:0000259" key="2">
    <source>
        <dbReference type="Pfam" id="PF23100"/>
    </source>
</evidence>
<dbReference type="RefSeq" id="WP_013100585.1">
    <property type="nucleotide sequence ID" value="NC_014122.1"/>
</dbReference>
<reference evidence="3" key="1">
    <citation type="submission" date="2010-04" db="EMBL/GenBank/DDBJ databases">
        <title>Complete sequence of Methanocaldococcus infernus ME.</title>
        <authorList>
            <consortium name="US DOE Joint Genome Institute"/>
            <person name="Lucas S."/>
            <person name="Copeland A."/>
            <person name="Lapidus A."/>
            <person name="Cheng J.-F."/>
            <person name="Bruce D."/>
            <person name="Goodwin L."/>
            <person name="Pitluck S."/>
            <person name="Munk A.C."/>
            <person name="Detter J.C."/>
            <person name="Han C."/>
            <person name="Tapia R."/>
            <person name="Land M."/>
            <person name="Hauser L."/>
            <person name="Kyrpides N."/>
            <person name="Mikhailova N."/>
            <person name="Sieprawska-Lupa M."/>
            <person name="Whitman W.B."/>
            <person name="Woyke T."/>
        </authorList>
    </citation>
    <scope>NUCLEOTIDE SEQUENCE [LARGE SCALE GENOMIC DNA]</scope>
    <source>
        <strain evidence="3">ME</strain>
    </source>
</reference>
<evidence type="ECO:0000259" key="1">
    <source>
        <dbReference type="Pfam" id="PF09869"/>
    </source>
</evidence>
<dbReference type="PIRSF" id="PIRSF037052">
    <property type="entry name" value="UCP037052"/>
    <property type="match status" value="1"/>
</dbReference>